<feature type="chain" id="PRO_5002906346" evidence="2">
    <location>
        <begin position="21"/>
        <end position="49"/>
    </location>
</feature>
<keyword evidence="2" id="KW-0732">Signal</keyword>
<evidence type="ECO:0000256" key="1">
    <source>
        <dbReference type="SAM" id="MobiDB-lite"/>
    </source>
</evidence>
<dbReference type="KEGG" id="gau:GAU_0669"/>
<reference evidence="4" key="1">
    <citation type="submission" date="2006-03" db="EMBL/GenBank/DDBJ databases">
        <title>Complete genome sequence of Gemmatimonas aurantiaca T-27 that represents a novel phylum Gemmatimonadetes.</title>
        <authorList>
            <person name="Takasaki K."/>
            <person name="Ichikawa N."/>
            <person name="Miura H."/>
            <person name="Matsushita S."/>
            <person name="Watanabe Y."/>
            <person name="Oguchi A."/>
            <person name="Ankai A."/>
            <person name="Yashiro I."/>
            <person name="Takahashi M."/>
            <person name="Terui Y."/>
            <person name="Fukui S."/>
            <person name="Yokoyama H."/>
            <person name="Tanikawa S."/>
            <person name="Hanada S."/>
            <person name="Kamagata Y."/>
            <person name="Fujita N."/>
        </authorList>
    </citation>
    <scope>NUCLEOTIDE SEQUENCE [LARGE SCALE GENOMIC DNA]</scope>
    <source>
        <strain evidence="4">T-27 / DSM 14586 / JCM 11422 / NBRC 100505</strain>
    </source>
</reference>
<feature type="region of interest" description="Disordered" evidence="1">
    <location>
        <begin position="26"/>
        <end position="49"/>
    </location>
</feature>
<sequence length="49" mass="4916">MSITRRLLLLAAITITPLVAACSLPTAADDPNGGGSGSDSSAFDVKPWG</sequence>
<protein>
    <submittedName>
        <fullName evidence="3">Uncharacterized protein</fullName>
    </submittedName>
</protein>
<evidence type="ECO:0000313" key="3">
    <source>
        <dbReference type="EMBL" id="BAH37711.1"/>
    </source>
</evidence>
<dbReference type="EMBL" id="AP009153">
    <property type="protein sequence ID" value="BAH37711.1"/>
    <property type="molecule type" value="Genomic_DNA"/>
</dbReference>
<dbReference type="RefSeq" id="WP_012682158.1">
    <property type="nucleotide sequence ID" value="NC_012489.1"/>
</dbReference>
<name>C1A651_GEMAT</name>
<dbReference type="HOGENOM" id="CLU_3136085_0_0_0"/>
<feature type="signal peptide" evidence="2">
    <location>
        <begin position="1"/>
        <end position="20"/>
    </location>
</feature>
<feature type="compositionally biased region" description="Low complexity" evidence="1">
    <location>
        <begin position="38"/>
        <end position="49"/>
    </location>
</feature>
<dbReference type="Proteomes" id="UP000002209">
    <property type="component" value="Chromosome"/>
</dbReference>
<organism evidence="3 4">
    <name type="scientific">Gemmatimonas aurantiaca (strain DSM 14586 / JCM 11422 / NBRC 100505 / T-27)</name>
    <dbReference type="NCBI Taxonomy" id="379066"/>
    <lineage>
        <taxon>Bacteria</taxon>
        <taxon>Pseudomonadati</taxon>
        <taxon>Gemmatimonadota</taxon>
        <taxon>Gemmatimonadia</taxon>
        <taxon>Gemmatimonadales</taxon>
        <taxon>Gemmatimonadaceae</taxon>
        <taxon>Gemmatimonas</taxon>
    </lineage>
</organism>
<evidence type="ECO:0000256" key="2">
    <source>
        <dbReference type="SAM" id="SignalP"/>
    </source>
</evidence>
<accession>C1A651</accession>
<dbReference type="PROSITE" id="PS51257">
    <property type="entry name" value="PROKAR_LIPOPROTEIN"/>
    <property type="match status" value="1"/>
</dbReference>
<proteinExistence type="predicted"/>
<gene>
    <name evidence="3" type="ordered locus">GAU_0669</name>
</gene>
<dbReference type="AlphaFoldDB" id="C1A651"/>
<evidence type="ECO:0000313" key="4">
    <source>
        <dbReference type="Proteomes" id="UP000002209"/>
    </source>
</evidence>
<keyword evidence="4" id="KW-1185">Reference proteome</keyword>